<evidence type="ECO:0000259" key="2">
    <source>
        <dbReference type="Pfam" id="PF03446"/>
    </source>
</evidence>
<dbReference type="EMBL" id="MWPH01000001">
    <property type="protein sequence ID" value="OVE85425.1"/>
    <property type="molecule type" value="Genomic_DNA"/>
</dbReference>
<dbReference type="InterPro" id="IPR006115">
    <property type="entry name" value="6PGDH_NADP-bd"/>
</dbReference>
<dbReference type="RefSeq" id="WP_054864125.1">
    <property type="nucleotide sequence ID" value="NZ_MWPH01000001.1"/>
</dbReference>
<keyword evidence="4" id="KW-1185">Reference proteome</keyword>
<dbReference type="PANTHER" id="PTHR22981:SF84">
    <property type="entry name" value="3-HYDROXYISOBUTYRATE DEHYDROGENASE"/>
    <property type="match status" value="1"/>
</dbReference>
<dbReference type="InterPro" id="IPR036291">
    <property type="entry name" value="NAD(P)-bd_dom_sf"/>
</dbReference>
<dbReference type="GO" id="GO:0050661">
    <property type="term" value="F:NADP binding"/>
    <property type="evidence" value="ECO:0007669"/>
    <property type="project" value="InterPro"/>
</dbReference>
<gene>
    <name evidence="3" type="ORF">B2G88_00930</name>
</gene>
<dbReference type="GO" id="GO:0006574">
    <property type="term" value="P:L-valine catabolic process"/>
    <property type="evidence" value="ECO:0007669"/>
    <property type="project" value="TreeGrafter"/>
</dbReference>
<keyword evidence="1" id="KW-0560">Oxidoreductase</keyword>
<dbReference type="AlphaFoldDB" id="A0A202EB06"/>
<evidence type="ECO:0000313" key="3">
    <source>
        <dbReference type="EMBL" id="OVE85425.1"/>
    </source>
</evidence>
<dbReference type="InterPro" id="IPR013328">
    <property type="entry name" value="6PGD_dom2"/>
</dbReference>
<protein>
    <submittedName>
        <fullName evidence="3">2-hydroxy-3-oxopropionate reductase</fullName>
    </submittedName>
</protein>
<organism evidence="3 4">
    <name type="scientific">Natronolimnobius baerhuensis</name>
    <dbReference type="NCBI Taxonomy" id="253108"/>
    <lineage>
        <taxon>Archaea</taxon>
        <taxon>Methanobacteriati</taxon>
        <taxon>Methanobacteriota</taxon>
        <taxon>Stenosarchaea group</taxon>
        <taxon>Halobacteria</taxon>
        <taxon>Halobacteriales</taxon>
        <taxon>Natrialbaceae</taxon>
        <taxon>Natronolimnobius</taxon>
    </lineage>
</organism>
<dbReference type="Gene3D" id="1.10.1040.10">
    <property type="entry name" value="N-(1-d-carboxylethyl)-l-norvaline Dehydrogenase, domain 2"/>
    <property type="match status" value="1"/>
</dbReference>
<dbReference type="Pfam" id="PF03446">
    <property type="entry name" value="NAD_binding_2"/>
    <property type="match status" value="1"/>
</dbReference>
<dbReference type="InterPro" id="IPR029752">
    <property type="entry name" value="D-isomer_DH_CS1"/>
</dbReference>
<dbReference type="InterPro" id="IPR015815">
    <property type="entry name" value="HIBADH-related"/>
</dbReference>
<reference evidence="3 4" key="1">
    <citation type="submission" date="2017-02" db="EMBL/GenBank/DDBJ databases">
        <title>Natronthermophilus aegyptiacus gen. nov.,sp. nov., an aerobic, extremely halophilic alkalithermophilic archaeon isolated from the athalassohaline Wadi An Natrun, Egypt.</title>
        <authorList>
            <person name="Zhao B."/>
        </authorList>
    </citation>
    <scope>NUCLEOTIDE SEQUENCE [LARGE SCALE GENOMIC DNA]</scope>
    <source>
        <strain evidence="3 4">CGMCC 1.3597</strain>
    </source>
</reference>
<dbReference type="InterPro" id="IPR008927">
    <property type="entry name" value="6-PGluconate_DH-like_C_sf"/>
</dbReference>
<evidence type="ECO:0000313" key="4">
    <source>
        <dbReference type="Proteomes" id="UP000196084"/>
    </source>
</evidence>
<evidence type="ECO:0000256" key="1">
    <source>
        <dbReference type="ARBA" id="ARBA00023002"/>
    </source>
</evidence>
<accession>A0A202EB06</accession>
<proteinExistence type="predicted"/>
<dbReference type="Proteomes" id="UP000196084">
    <property type="component" value="Unassembled WGS sequence"/>
</dbReference>
<dbReference type="PIRSF" id="PIRSF000103">
    <property type="entry name" value="HIBADH"/>
    <property type="match status" value="1"/>
</dbReference>
<dbReference type="GO" id="GO:0008442">
    <property type="term" value="F:3-hydroxyisobutyrate dehydrogenase activity"/>
    <property type="evidence" value="ECO:0007669"/>
    <property type="project" value="TreeGrafter"/>
</dbReference>
<dbReference type="OrthoDB" id="23890at2157"/>
<dbReference type="SUPFAM" id="SSF51735">
    <property type="entry name" value="NAD(P)-binding Rossmann-fold domains"/>
    <property type="match status" value="1"/>
</dbReference>
<comment type="caution">
    <text evidence="3">The sequence shown here is derived from an EMBL/GenBank/DDBJ whole genome shotgun (WGS) entry which is preliminary data.</text>
</comment>
<dbReference type="PANTHER" id="PTHR22981">
    <property type="entry name" value="3-HYDROXYISOBUTYRATE DEHYDROGENASE-RELATED"/>
    <property type="match status" value="1"/>
</dbReference>
<feature type="domain" description="6-phosphogluconate dehydrogenase NADP-binding" evidence="2">
    <location>
        <begin position="3"/>
        <end position="156"/>
    </location>
</feature>
<dbReference type="PROSITE" id="PS00065">
    <property type="entry name" value="D_2_HYDROXYACID_DH_1"/>
    <property type="match status" value="1"/>
</dbReference>
<sequence>MDDIGIIGVGHIGNGFLENLLADGYDVTVYDIDETTLEQASEQGASRATSPAALATAVDAVVMAVPGTPEVEAVMGGDDGVLAGASDLSLVIDVTTTLPETSRECQTLCADAGIRFLEAPITGGSPREGMHMLVGGSEADYDAASDLLETLCTEHTRIGPVGDATIFKLGLQVRYAGHHAIDAEIIEFMRANDVDPDPLVDFLEFDIEERYFSGDFSQAIEGLGGLAIWHKDIGYARQVARETETALPLAGVLAEAYKATVRRTDDEAGHAAALRTYWQVLNGTDGENGD</sequence>
<name>A0A202EB06_9EURY</name>
<dbReference type="SUPFAM" id="SSF48179">
    <property type="entry name" value="6-phosphogluconate dehydrogenase C-terminal domain-like"/>
    <property type="match status" value="1"/>
</dbReference>
<dbReference type="Gene3D" id="3.40.50.720">
    <property type="entry name" value="NAD(P)-binding Rossmann-like Domain"/>
    <property type="match status" value="1"/>
</dbReference>